<feature type="non-terminal residue" evidence="1">
    <location>
        <position position="1"/>
    </location>
</feature>
<proteinExistence type="predicted"/>
<gene>
    <name evidence="1" type="ORF">S01H4_63502</name>
</gene>
<sequence>TLTIKRSIILRLREYELHPREPHAEIIGRILDEKEAKK</sequence>
<accession>X1D319</accession>
<comment type="caution">
    <text evidence="1">The sequence shown here is derived from an EMBL/GenBank/DDBJ whole genome shotgun (WGS) entry which is preliminary data.</text>
</comment>
<reference evidence="1" key="1">
    <citation type="journal article" date="2014" name="Front. Microbiol.">
        <title>High frequency of phylogenetically diverse reductive dehalogenase-homologous genes in deep subseafloor sedimentary metagenomes.</title>
        <authorList>
            <person name="Kawai M."/>
            <person name="Futagami T."/>
            <person name="Toyoda A."/>
            <person name="Takaki Y."/>
            <person name="Nishi S."/>
            <person name="Hori S."/>
            <person name="Arai W."/>
            <person name="Tsubouchi T."/>
            <person name="Morono Y."/>
            <person name="Uchiyama I."/>
            <person name="Ito T."/>
            <person name="Fujiyama A."/>
            <person name="Inagaki F."/>
            <person name="Takami H."/>
        </authorList>
    </citation>
    <scope>NUCLEOTIDE SEQUENCE</scope>
    <source>
        <strain evidence="1">Expedition CK06-06</strain>
    </source>
</reference>
<protein>
    <submittedName>
        <fullName evidence="1">Uncharacterized protein</fullName>
    </submittedName>
</protein>
<evidence type="ECO:0000313" key="1">
    <source>
        <dbReference type="EMBL" id="GAH15166.1"/>
    </source>
</evidence>
<dbReference type="AlphaFoldDB" id="X1D319"/>
<organism evidence="1">
    <name type="scientific">marine sediment metagenome</name>
    <dbReference type="NCBI Taxonomy" id="412755"/>
    <lineage>
        <taxon>unclassified sequences</taxon>
        <taxon>metagenomes</taxon>
        <taxon>ecological metagenomes</taxon>
    </lineage>
</organism>
<name>X1D319_9ZZZZ</name>
<dbReference type="EMBL" id="BART01038207">
    <property type="protein sequence ID" value="GAH15166.1"/>
    <property type="molecule type" value="Genomic_DNA"/>
</dbReference>